<evidence type="ECO:0000313" key="1">
    <source>
        <dbReference type="EMBL" id="CAI8600432.1"/>
    </source>
</evidence>
<accession>A0AAV0ZTX3</accession>
<sequence>MVVDTEEEEHEWASDKEFMHPPFTVAYSFHRFCHCSPLRLCRRSFISAHHLFVSVQIFCHNFKLPFNPAPPWNHHLQPHLPSIISAATQQIDLHDLLRASAAATSLQQHRQPPSIVVLTQFHRAQRTTPHHLLSPAEIQSRRPSMFNSDLPL</sequence>
<name>A0AAV0ZTX3_VICFA</name>
<dbReference type="Proteomes" id="UP001157006">
    <property type="component" value="Chromosome 2"/>
</dbReference>
<dbReference type="EMBL" id="OX451737">
    <property type="protein sequence ID" value="CAI8600432.1"/>
    <property type="molecule type" value="Genomic_DNA"/>
</dbReference>
<evidence type="ECO:0000313" key="2">
    <source>
        <dbReference type="Proteomes" id="UP001157006"/>
    </source>
</evidence>
<proteinExistence type="predicted"/>
<gene>
    <name evidence="1" type="ORF">VFH_II222800</name>
</gene>
<keyword evidence="2" id="KW-1185">Reference proteome</keyword>
<dbReference type="AlphaFoldDB" id="A0AAV0ZTX3"/>
<organism evidence="1 2">
    <name type="scientific">Vicia faba</name>
    <name type="common">Broad bean</name>
    <name type="synonym">Faba vulgaris</name>
    <dbReference type="NCBI Taxonomy" id="3906"/>
    <lineage>
        <taxon>Eukaryota</taxon>
        <taxon>Viridiplantae</taxon>
        <taxon>Streptophyta</taxon>
        <taxon>Embryophyta</taxon>
        <taxon>Tracheophyta</taxon>
        <taxon>Spermatophyta</taxon>
        <taxon>Magnoliopsida</taxon>
        <taxon>eudicotyledons</taxon>
        <taxon>Gunneridae</taxon>
        <taxon>Pentapetalae</taxon>
        <taxon>rosids</taxon>
        <taxon>fabids</taxon>
        <taxon>Fabales</taxon>
        <taxon>Fabaceae</taxon>
        <taxon>Papilionoideae</taxon>
        <taxon>50 kb inversion clade</taxon>
        <taxon>NPAAA clade</taxon>
        <taxon>Hologalegina</taxon>
        <taxon>IRL clade</taxon>
        <taxon>Fabeae</taxon>
        <taxon>Vicia</taxon>
    </lineage>
</organism>
<protein>
    <submittedName>
        <fullName evidence="1">Uncharacterized protein</fullName>
    </submittedName>
</protein>
<reference evidence="1 2" key="1">
    <citation type="submission" date="2023-01" db="EMBL/GenBank/DDBJ databases">
        <authorList>
            <person name="Kreplak J."/>
        </authorList>
    </citation>
    <scope>NUCLEOTIDE SEQUENCE [LARGE SCALE GENOMIC DNA]</scope>
</reference>